<evidence type="ECO:0000313" key="4">
    <source>
        <dbReference type="Proteomes" id="UP000194236"/>
    </source>
</evidence>
<dbReference type="EMBL" id="MUJZ01040400">
    <property type="protein sequence ID" value="OTF75784.1"/>
    <property type="molecule type" value="Genomic_DNA"/>
</dbReference>
<proteinExistence type="predicted"/>
<sequence>MSCKFFHYFSIGLMILMLMNDVQAQESFEPDSEPVRPQSFNPPTNRRRYDRFNQWMRIINDFFTQGNWLNGGPSNLIEYITQTLAKLLDVLMHRRGPPVTAPVEPPRPSNDVDDDDTFEYKVRDSNVRRQPSFDRYRRQKSLNLNDIIRMIPMNQLNFDNNH</sequence>
<feature type="signal peptide" evidence="2">
    <location>
        <begin position="1"/>
        <end position="24"/>
    </location>
</feature>
<comment type="caution">
    <text evidence="3">The sequence shown here is derived from an EMBL/GenBank/DDBJ whole genome shotgun (WGS) entry which is preliminary data.</text>
</comment>
<name>A0A1Y3B6U1_EURMA</name>
<reference evidence="3 4" key="1">
    <citation type="submission" date="2017-03" db="EMBL/GenBank/DDBJ databases">
        <title>Genome Survey of Euroglyphus maynei.</title>
        <authorList>
            <person name="Arlian L.G."/>
            <person name="Morgan M.S."/>
            <person name="Rider S.D."/>
        </authorList>
    </citation>
    <scope>NUCLEOTIDE SEQUENCE [LARGE SCALE GENOMIC DNA]</scope>
    <source>
        <strain evidence="3">Arlian Lab</strain>
        <tissue evidence="3">Whole body</tissue>
    </source>
</reference>
<feature type="chain" id="PRO_5012282633" evidence="2">
    <location>
        <begin position="25"/>
        <end position="162"/>
    </location>
</feature>
<keyword evidence="2" id="KW-0732">Signal</keyword>
<dbReference type="OrthoDB" id="6507543at2759"/>
<evidence type="ECO:0000256" key="2">
    <source>
        <dbReference type="SAM" id="SignalP"/>
    </source>
</evidence>
<evidence type="ECO:0000313" key="3">
    <source>
        <dbReference type="EMBL" id="OTF75784.1"/>
    </source>
</evidence>
<gene>
    <name evidence="3" type="ORF">BLA29_001136</name>
</gene>
<evidence type="ECO:0000256" key="1">
    <source>
        <dbReference type="SAM" id="MobiDB-lite"/>
    </source>
</evidence>
<protein>
    <submittedName>
        <fullName evidence="3">Uncharacterized protein</fullName>
    </submittedName>
</protein>
<dbReference type="AlphaFoldDB" id="A0A1Y3B6U1"/>
<keyword evidence="4" id="KW-1185">Reference proteome</keyword>
<dbReference type="Proteomes" id="UP000194236">
    <property type="component" value="Unassembled WGS sequence"/>
</dbReference>
<feature type="region of interest" description="Disordered" evidence="1">
    <location>
        <begin position="27"/>
        <end position="46"/>
    </location>
</feature>
<accession>A0A1Y3B6U1</accession>
<organism evidence="3 4">
    <name type="scientific">Euroglyphus maynei</name>
    <name type="common">Mayne's house dust mite</name>
    <dbReference type="NCBI Taxonomy" id="6958"/>
    <lineage>
        <taxon>Eukaryota</taxon>
        <taxon>Metazoa</taxon>
        <taxon>Ecdysozoa</taxon>
        <taxon>Arthropoda</taxon>
        <taxon>Chelicerata</taxon>
        <taxon>Arachnida</taxon>
        <taxon>Acari</taxon>
        <taxon>Acariformes</taxon>
        <taxon>Sarcoptiformes</taxon>
        <taxon>Astigmata</taxon>
        <taxon>Psoroptidia</taxon>
        <taxon>Analgoidea</taxon>
        <taxon>Pyroglyphidae</taxon>
        <taxon>Pyroglyphinae</taxon>
        <taxon>Euroglyphus</taxon>
    </lineage>
</organism>